<keyword evidence="2" id="KW-1185">Reference proteome</keyword>
<gene>
    <name evidence="1" type="ORF">MCOR_55483</name>
</gene>
<evidence type="ECO:0000313" key="2">
    <source>
        <dbReference type="Proteomes" id="UP000507470"/>
    </source>
</evidence>
<organism evidence="1 2">
    <name type="scientific">Mytilus coruscus</name>
    <name type="common">Sea mussel</name>
    <dbReference type="NCBI Taxonomy" id="42192"/>
    <lineage>
        <taxon>Eukaryota</taxon>
        <taxon>Metazoa</taxon>
        <taxon>Spiralia</taxon>
        <taxon>Lophotrochozoa</taxon>
        <taxon>Mollusca</taxon>
        <taxon>Bivalvia</taxon>
        <taxon>Autobranchia</taxon>
        <taxon>Pteriomorphia</taxon>
        <taxon>Mytilida</taxon>
        <taxon>Mytiloidea</taxon>
        <taxon>Mytilidae</taxon>
        <taxon>Mytilinae</taxon>
        <taxon>Mytilus</taxon>
    </lineage>
</organism>
<accession>A0A6J8ESE6</accession>
<dbReference type="EMBL" id="CACVKT020009797">
    <property type="protein sequence ID" value="CAC5423478.1"/>
    <property type="molecule type" value="Genomic_DNA"/>
</dbReference>
<evidence type="ECO:0000313" key="1">
    <source>
        <dbReference type="EMBL" id="CAC5423478.1"/>
    </source>
</evidence>
<reference evidence="1 2" key="1">
    <citation type="submission" date="2020-06" db="EMBL/GenBank/DDBJ databases">
        <authorList>
            <person name="Li R."/>
            <person name="Bekaert M."/>
        </authorList>
    </citation>
    <scope>NUCLEOTIDE SEQUENCE [LARGE SCALE GENOMIC DNA]</scope>
    <source>
        <strain evidence="2">wild</strain>
    </source>
</reference>
<name>A0A6J8ESE6_MYTCO</name>
<dbReference type="AlphaFoldDB" id="A0A6J8ESE6"/>
<sequence>MTTVEGMERIPNSYLRRWLGVPRSFSSVGLYSLGSKLLLPFKSITEEFKVTKVRQHLMLKDNRDEKVRSAKVEIRTRRKWSTKKTIEDAESRLNYSEIVARVAVGRQMLDVTPTAKWRTAVEEKRHLVQKEVRTMEEESRMVKALSMKKQARKLVKLGRNKAAEVRME</sequence>
<dbReference type="Proteomes" id="UP000507470">
    <property type="component" value="Unassembled WGS sequence"/>
</dbReference>
<protein>
    <submittedName>
        <fullName evidence="1">Uncharacterized protein</fullName>
    </submittedName>
</protein>
<proteinExistence type="predicted"/>
<dbReference type="OrthoDB" id="6114255at2759"/>